<sequence>SGGLGDGGEAVSGGSTWLWRSLDQGPGSDMNIECSSPRSTCDTADRSKTSSSQFALCTCLYSFWCRPPSAFTCLCPSFTPYMQKECAIEGEMEREVYSWKERREGIKRCSKPWEALCASQHLSAPLRGLANMKGDVRVWQLTSHGERERPLLSNGQMMGETHTEPVTDTLIYCPAMCAHMRVYGNVSVRV</sequence>
<comment type="caution">
    <text evidence="1">The sequence shown here is derived from an EMBL/GenBank/DDBJ whole genome shotgun (WGS) entry which is preliminary data.</text>
</comment>
<dbReference type="EMBL" id="CM043789">
    <property type="protein sequence ID" value="KAI4826431.1"/>
    <property type="molecule type" value="Genomic_DNA"/>
</dbReference>
<feature type="non-terminal residue" evidence="1">
    <location>
        <position position="190"/>
    </location>
</feature>
<dbReference type="Proteomes" id="UP001057452">
    <property type="component" value="Chromosome 5"/>
</dbReference>
<gene>
    <name evidence="1" type="ORF">KUCAC02_029879</name>
</gene>
<evidence type="ECO:0000313" key="1">
    <source>
        <dbReference type="EMBL" id="KAI4826431.1"/>
    </source>
</evidence>
<keyword evidence="2" id="KW-1185">Reference proteome</keyword>
<protein>
    <submittedName>
        <fullName evidence="1">Uncharacterized protein</fullName>
    </submittedName>
</protein>
<organism evidence="1 2">
    <name type="scientific">Chaenocephalus aceratus</name>
    <name type="common">Blackfin icefish</name>
    <name type="synonym">Chaenichthys aceratus</name>
    <dbReference type="NCBI Taxonomy" id="36190"/>
    <lineage>
        <taxon>Eukaryota</taxon>
        <taxon>Metazoa</taxon>
        <taxon>Chordata</taxon>
        <taxon>Craniata</taxon>
        <taxon>Vertebrata</taxon>
        <taxon>Euteleostomi</taxon>
        <taxon>Actinopterygii</taxon>
        <taxon>Neopterygii</taxon>
        <taxon>Teleostei</taxon>
        <taxon>Neoteleostei</taxon>
        <taxon>Acanthomorphata</taxon>
        <taxon>Eupercaria</taxon>
        <taxon>Perciformes</taxon>
        <taxon>Notothenioidei</taxon>
        <taxon>Channichthyidae</taxon>
        <taxon>Chaenocephalus</taxon>
    </lineage>
</organism>
<feature type="non-terminal residue" evidence="1">
    <location>
        <position position="1"/>
    </location>
</feature>
<accession>A0ACB9XH84</accession>
<proteinExistence type="predicted"/>
<reference evidence="1" key="1">
    <citation type="submission" date="2022-05" db="EMBL/GenBank/DDBJ databases">
        <title>Chromosome-level genome of Chaenocephalus aceratus.</title>
        <authorList>
            <person name="Park H."/>
        </authorList>
    </citation>
    <scope>NUCLEOTIDE SEQUENCE</scope>
    <source>
        <strain evidence="1">KU_202001</strain>
    </source>
</reference>
<name>A0ACB9XH84_CHAAC</name>
<evidence type="ECO:0000313" key="2">
    <source>
        <dbReference type="Proteomes" id="UP001057452"/>
    </source>
</evidence>